<protein>
    <recommendedName>
        <fullName evidence="1">Plasmid pRiA4b Orf3-like domain-containing protein</fullName>
    </recommendedName>
</protein>
<dbReference type="AlphaFoldDB" id="A0A077PU71"/>
<proteinExistence type="predicted"/>
<dbReference type="InterPro" id="IPR024047">
    <property type="entry name" value="MM3350-like_sf"/>
</dbReference>
<dbReference type="PANTHER" id="PTHR41878:SF1">
    <property type="entry name" value="TNPR PROTEIN"/>
    <property type="match status" value="1"/>
</dbReference>
<dbReference type="HOGENOM" id="CLU_085055_2_0_6"/>
<name>A0A077PU71_XENBV</name>
<dbReference type="PANTHER" id="PTHR41878">
    <property type="entry name" value="LEXA REPRESSOR-RELATED"/>
    <property type="match status" value="1"/>
</dbReference>
<evidence type="ECO:0000259" key="1">
    <source>
        <dbReference type="Pfam" id="PF07929"/>
    </source>
</evidence>
<dbReference type="RefSeq" id="WP_051869196.1">
    <property type="nucleotide sequence ID" value="NZ_CAWLXS010000257.1"/>
</dbReference>
<feature type="domain" description="Plasmid pRiA4b Orf3-like" evidence="1">
    <location>
        <begin position="3"/>
        <end position="168"/>
    </location>
</feature>
<accession>A0A077PU71</accession>
<evidence type="ECO:0000313" key="2">
    <source>
        <dbReference type="EMBL" id="CDH24331.1"/>
    </source>
</evidence>
<sequence length="193" mass="22818">MPVYTVKAAIRDVSPMIWRRFRIQSDMSLGAFHFLLQFAFGWDNDYLHTFHIYGKDYGISYEGGLSFYNDPWAVSLASFHFENRDKFTYEYNFYRHGLLDIRIEAIEPDSNKSTPFCLSGQGMPDVTQYDEIEATLKLLEAIVESDDSTTFGDIQEFIDEFNRVKFNRHRLNRLLKDYDFYTPNYSQGLDWIL</sequence>
<organism evidence="2 3">
    <name type="scientific">Xenorhabdus bovienii str. kraussei Becker Underwood</name>
    <dbReference type="NCBI Taxonomy" id="1398204"/>
    <lineage>
        <taxon>Bacteria</taxon>
        <taxon>Pseudomonadati</taxon>
        <taxon>Pseudomonadota</taxon>
        <taxon>Gammaproteobacteria</taxon>
        <taxon>Enterobacterales</taxon>
        <taxon>Morganellaceae</taxon>
        <taxon>Xenorhabdus</taxon>
    </lineage>
</organism>
<evidence type="ECO:0000313" key="3">
    <source>
        <dbReference type="Proteomes" id="UP000028493"/>
    </source>
</evidence>
<gene>
    <name evidence="2" type="ORF">XBKB1_2630006</name>
</gene>
<comment type="caution">
    <text evidence="2">The sequence shown here is derived from an EMBL/GenBank/DDBJ whole genome shotgun (WGS) entry which is preliminary data.</text>
</comment>
<dbReference type="SUPFAM" id="SSF159941">
    <property type="entry name" value="MM3350-like"/>
    <property type="match status" value="1"/>
</dbReference>
<dbReference type="InterPro" id="IPR012912">
    <property type="entry name" value="Plasmid_pRiA4b_Orf3-like"/>
</dbReference>
<dbReference type="Proteomes" id="UP000028493">
    <property type="component" value="Unassembled WGS sequence"/>
</dbReference>
<dbReference type="Pfam" id="PF07929">
    <property type="entry name" value="PRiA4_ORF3"/>
    <property type="match status" value="1"/>
</dbReference>
<reference evidence="2" key="1">
    <citation type="submission" date="2013-07" db="EMBL/GenBank/DDBJ databases">
        <title>Sub-species coevolution in mutualistic symbiosis.</title>
        <authorList>
            <person name="Murfin K."/>
            <person name="Klassen J."/>
            <person name="Lee M."/>
            <person name="Forst S."/>
            <person name="Stock P."/>
            <person name="Goodrich-Blair H."/>
        </authorList>
    </citation>
    <scope>NUCLEOTIDE SEQUENCE [LARGE SCALE GENOMIC DNA]</scope>
    <source>
        <strain evidence="2">Kraussei Becker Underwood</strain>
    </source>
</reference>
<dbReference type="EMBL" id="CBSZ010000183">
    <property type="protein sequence ID" value="CDH24331.1"/>
    <property type="molecule type" value="Genomic_DNA"/>
</dbReference>
<dbReference type="Gene3D" id="3.10.290.30">
    <property type="entry name" value="MM3350-like"/>
    <property type="match status" value="1"/>
</dbReference>